<dbReference type="PROSITE" id="PS50011">
    <property type="entry name" value="PROTEIN_KINASE_DOM"/>
    <property type="match status" value="1"/>
</dbReference>
<dbReference type="RefSeq" id="WP_206290475.1">
    <property type="nucleotide sequence ID" value="NZ_CP063458.1"/>
</dbReference>
<keyword evidence="3" id="KW-0808">Transferase</keyword>
<evidence type="ECO:0000313" key="4">
    <source>
        <dbReference type="Proteomes" id="UP000593765"/>
    </source>
</evidence>
<dbReference type="PROSITE" id="PS00107">
    <property type="entry name" value="PROTEIN_KINASE_ATP"/>
    <property type="match status" value="1"/>
</dbReference>
<keyword evidence="4" id="KW-1185">Reference proteome</keyword>
<name>A0A7M2WQ18_9BACT</name>
<dbReference type="KEGG" id="hbs:IPV69_14860"/>
<dbReference type="Gene3D" id="3.30.200.20">
    <property type="entry name" value="Phosphorylase Kinase, domain 1"/>
    <property type="match status" value="1"/>
</dbReference>
<evidence type="ECO:0000313" key="3">
    <source>
        <dbReference type="EMBL" id="QOV87568.1"/>
    </source>
</evidence>
<reference evidence="3 4" key="1">
    <citation type="submission" date="2020-10" db="EMBL/GenBank/DDBJ databases">
        <title>Wide distribution of Phycisphaera-like planctomycetes from WD2101 soil group in peatlands and genome analysis of the first cultivated representative.</title>
        <authorList>
            <person name="Dedysh S.N."/>
            <person name="Beletsky A.V."/>
            <person name="Ivanova A."/>
            <person name="Kulichevskaya I.S."/>
            <person name="Suzina N.E."/>
            <person name="Philippov D.A."/>
            <person name="Rakitin A.L."/>
            <person name="Mardanov A.V."/>
            <person name="Ravin N.V."/>
        </authorList>
    </citation>
    <scope>NUCLEOTIDE SEQUENCE [LARGE SCALE GENOMIC DNA]</scope>
    <source>
        <strain evidence="3 4">M1803</strain>
    </source>
</reference>
<keyword evidence="3" id="KW-0418">Kinase</keyword>
<dbReference type="InterPro" id="IPR011009">
    <property type="entry name" value="Kinase-like_dom_sf"/>
</dbReference>
<dbReference type="InterPro" id="IPR053235">
    <property type="entry name" value="Ser_Thr_kinase"/>
</dbReference>
<protein>
    <submittedName>
        <fullName evidence="3">Serine/threonine protein kinase</fullName>
    </submittedName>
</protein>
<dbReference type="InterPro" id="IPR000719">
    <property type="entry name" value="Prot_kinase_dom"/>
</dbReference>
<dbReference type="EMBL" id="CP063458">
    <property type="protein sequence ID" value="QOV87568.1"/>
    <property type="molecule type" value="Genomic_DNA"/>
</dbReference>
<dbReference type="AlphaFoldDB" id="A0A7M2WQ18"/>
<dbReference type="GO" id="GO:0005524">
    <property type="term" value="F:ATP binding"/>
    <property type="evidence" value="ECO:0007669"/>
    <property type="project" value="UniProtKB-UniRule"/>
</dbReference>
<dbReference type="InterPro" id="IPR017441">
    <property type="entry name" value="Protein_kinase_ATP_BS"/>
</dbReference>
<dbReference type="CDD" id="cd14014">
    <property type="entry name" value="STKc_PknB_like"/>
    <property type="match status" value="1"/>
</dbReference>
<feature type="domain" description="Protein kinase" evidence="2">
    <location>
        <begin position="13"/>
        <end position="273"/>
    </location>
</feature>
<evidence type="ECO:0000256" key="1">
    <source>
        <dbReference type="PROSITE-ProRule" id="PRU10141"/>
    </source>
</evidence>
<feature type="binding site" evidence="1">
    <location>
        <position position="42"/>
    </location>
    <ligand>
        <name>ATP</name>
        <dbReference type="ChEBI" id="CHEBI:30616"/>
    </ligand>
</feature>
<keyword evidence="1" id="KW-0547">Nucleotide-binding</keyword>
<keyword evidence="1" id="KW-0067">ATP-binding</keyword>
<proteinExistence type="predicted"/>
<evidence type="ECO:0000259" key="2">
    <source>
        <dbReference type="PROSITE" id="PS50011"/>
    </source>
</evidence>
<dbReference type="Gene3D" id="1.10.510.10">
    <property type="entry name" value="Transferase(Phosphotransferase) domain 1"/>
    <property type="match status" value="1"/>
</dbReference>
<dbReference type="Proteomes" id="UP000593765">
    <property type="component" value="Chromosome"/>
</dbReference>
<dbReference type="Pfam" id="PF00069">
    <property type="entry name" value="Pkinase"/>
    <property type="match status" value="1"/>
</dbReference>
<gene>
    <name evidence="3" type="ORF">IPV69_14860</name>
</gene>
<sequence length="279" mass="31477">MSNAPAPKSLFGYEIVQRIGEGAFSAIYAVMDPKTKQLYALKHVVPTEEKHQRYIEQLETEYKVSRTFRHPGLRKCIDLKLKKKLFTGTVTEAALIMELVDGVALDRDMPEGVPAIVDVFLKVGAALGAVHHYQYLHCDTKPSNIVRDARGNVKLIDFGQACLAGTTKERVQGTPDFIAPEQARCKQLNYFTDVYNFGATMYWALTLRRVPTILTVAKDQRDILKNQEYPEPRELNPAVPLELSELIMECVQVAPAYRPQTIDEVLQRLKPFGTQIGQK</sequence>
<dbReference type="SUPFAM" id="SSF56112">
    <property type="entry name" value="Protein kinase-like (PK-like)"/>
    <property type="match status" value="1"/>
</dbReference>
<keyword evidence="3" id="KW-0723">Serine/threonine-protein kinase</keyword>
<accession>A0A7M2WQ18</accession>
<dbReference type="GO" id="GO:0004674">
    <property type="term" value="F:protein serine/threonine kinase activity"/>
    <property type="evidence" value="ECO:0007669"/>
    <property type="project" value="UniProtKB-KW"/>
</dbReference>
<dbReference type="GO" id="GO:0005737">
    <property type="term" value="C:cytoplasm"/>
    <property type="evidence" value="ECO:0007669"/>
    <property type="project" value="TreeGrafter"/>
</dbReference>
<organism evidence="3 4">
    <name type="scientific">Humisphaera borealis</name>
    <dbReference type="NCBI Taxonomy" id="2807512"/>
    <lineage>
        <taxon>Bacteria</taxon>
        <taxon>Pseudomonadati</taxon>
        <taxon>Planctomycetota</taxon>
        <taxon>Phycisphaerae</taxon>
        <taxon>Tepidisphaerales</taxon>
        <taxon>Tepidisphaeraceae</taxon>
        <taxon>Humisphaera</taxon>
    </lineage>
</organism>
<dbReference type="PANTHER" id="PTHR24361">
    <property type="entry name" value="MITOGEN-ACTIVATED KINASE KINASE KINASE"/>
    <property type="match status" value="1"/>
</dbReference>